<accession>A0A0F9DSD7</accession>
<evidence type="ECO:0000259" key="1">
    <source>
        <dbReference type="Pfam" id="PF00149"/>
    </source>
</evidence>
<dbReference type="GO" id="GO:0016787">
    <property type="term" value="F:hydrolase activity"/>
    <property type="evidence" value="ECO:0007669"/>
    <property type="project" value="InterPro"/>
</dbReference>
<dbReference type="Gene3D" id="3.60.21.10">
    <property type="match status" value="1"/>
</dbReference>
<sequence>MKTAALADAHARGQDLDCFERQLRSAFRSALGADIIIIVGDLFDDPNIASGGKSMGDILAVVKEAFEIVTGHIPIHLIPGQHDKENETSRDALTAIEGMPNVHIYRQPTWAILHSPMHSKSILAAMLPWMYQNSAGEALKDLLETKPDLDAPTILCGHLQVRGARMNSGHPCDRGTFSISKAQLLAGKFDRYFLGDFHRRQDLTNGKGGYVGAPRQKNFSFAGDPQGFEMWDSETDEVEWIEIDECPRHEILLWHEGEPQ</sequence>
<dbReference type="SUPFAM" id="SSF56300">
    <property type="entry name" value="Metallo-dependent phosphatases"/>
    <property type="match status" value="1"/>
</dbReference>
<organism evidence="2">
    <name type="scientific">marine sediment metagenome</name>
    <dbReference type="NCBI Taxonomy" id="412755"/>
    <lineage>
        <taxon>unclassified sequences</taxon>
        <taxon>metagenomes</taxon>
        <taxon>ecological metagenomes</taxon>
    </lineage>
</organism>
<dbReference type="InterPro" id="IPR004843">
    <property type="entry name" value="Calcineurin-like_PHP"/>
</dbReference>
<feature type="non-terminal residue" evidence="2">
    <location>
        <position position="260"/>
    </location>
</feature>
<dbReference type="EMBL" id="LAZR01030425">
    <property type="protein sequence ID" value="KKL56641.1"/>
    <property type="molecule type" value="Genomic_DNA"/>
</dbReference>
<dbReference type="InterPro" id="IPR050535">
    <property type="entry name" value="DNA_Repair-Maintenance_Comp"/>
</dbReference>
<comment type="caution">
    <text evidence="2">The sequence shown here is derived from an EMBL/GenBank/DDBJ whole genome shotgun (WGS) entry which is preliminary data.</text>
</comment>
<gene>
    <name evidence="2" type="ORF">LCGC14_2243350</name>
</gene>
<protein>
    <recommendedName>
        <fullName evidence="1">Calcineurin-like phosphoesterase domain-containing protein</fullName>
    </recommendedName>
</protein>
<dbReference type="AlphaFoldDB" id="A0A0F9DSD7"/>
<name>A0A0F9DSD7_9ZZZZ</name>
<reference evidence="2" key="1">
    <citation type="journal article" date="2015" name="Nature">
        <title>Complex archaea that bridge the gap between prokaryotes and eukaryotes.</title>
        <authorList>
            <person name="Spang A."/>
            <person name="Saw J.H."/>
            <person name="Jorgensen S.L."/>
            <person name="Zaremba-Niedzwiedzka K."/>
            <person name="Martijn J."/>
            <person name="Lind A.E."/>
            <person name="van Eijk R."/>
            <person name="Schleper C."/>
            <person name="Guy L."/>
            <person name="Ettema T.J."/>
        </authorList>
    </citation>
    <scope>NUCLEOTIDE SEQUENCE</scope>
</reference>
<evidence type="ECO:0000313" key="2">
    <source>
        <dbReference type="EMBL" id="KKL56641.1"/>
    </source>
</evidence>
<proteinExistence type="predicted"/>
<dbReference type="PANTHER" id="PTHR30337">
    <property type="entry name" value="COMPONENT OF ATP-DEPENDENT DSDNA EXONUCLEASE"/>
    <property type="match status" value="1"/>
</dbReference>
<feature type="domain" description="Calcineurin-like phosphoesterase" evidence="1">
    <location>
        <begin position="1"/>
        <end position="199"/>
    </location>
</feature>
<dbReference type="InterPro" id="IPR029052">
    <property type="entry name" value="Metallo-depent_PP-like"/>
</dbReference>
<dbReference type="Pfam" id="PF00149">
    <property type="entry name" value="Metallophos"/>
    <property type="match status" value="1"/>
</dbReference>